<dbReference type="PROSITE" id="PS51257">
    <property type="entry name" value="PROKAR_LIPOPROTEIN"/>
    <property type="match status" value="1"/>
</dbReference>
<dbReference type="Proteomes" id="UP001595799">
    <property type="component" value="Unassembled WGS sequence"/>
</dbReference>
<comment type="similarity">
    <text evidence="1">Belongs to the leucine-binding protein family.</text>
</comment>
<evidence type="ECO:0000256" key="1">
    <source>
        <dbReference type="ARBA" id="ARBA00010062"/>
    </source>
</evidence>
<evidence type="ECO:0000256" key="2">
    <source>
        <dbReference type="ARBA" id="ARBA00022729"/>
    </source>
</evidence>
<evidence type="ECO:0000256" key="5">
    <source>
        <dbReference type="SAM" id="SignalP"/>
    </source>
</evidence>
<evidence type="ECO:0000256" key="3">
    <source>
        <dbReference type="ARBA" id="ARBA00022970"/>
    </source>
</evidence>
<dbReference type="PANTHER" id="PTHR30483:SF6">
    <property type="entry name" value="PERIPLASMIC BINDING PROTEIN OF ABC TRANSPORTER FOR NATURAL AMINO ACIDS"/>
    <property type="match status" value="1"/>
</dbReference>
<feature type="domain" description="Leucine-binding protein" evidence="6">
    <location>
        <begin position="57"/>
        <end position="401"/>
    </location>
</feature>
<feature type="signal peptide" evidence="5">
    <location>
        <begin position="1"/>
        <end position="25"/>
    </location>
</feature>
<dbReference type="InterPro" id="IPR028082">
    <property type="entry name" value="Peripla_BP_I"/>
</dbReference>
<feature type="chain" id="PRO_5047224868" evidence="5">
    <location>
        <begin position="26"/>
        <end position="417"/>
    </location>
</feature>
<protein>
    <submittedName>
        <fullName evidence="7">Penicillin-binding protein activator</fullName>
    </submittedName>
</protein>
<proteinExistence type="inferred from homology"/>
<keyword evidence="3" id="KW-0813">Transport</keyword>
<evidence type="ECO:0000313" key="7">
    <source>
        <dbReference type="EMBL" id="MFC4352365.1"/>
    </source>
</evidence>
<keyword evidence="3" id="KW-0029">Amino-acid transport</keyword>
<feature type="compositionally biased region" description="Polar residues" evidence="4">
    <location>
        <begin position="26"/>
        <end position="37"/>
    </location>
</feature>
<dbReference type="Pfam" id="PF13458">
    <property type="entry name" value="Peripla_BP_6"/>
    <property type="match status" value="1"/>
</dbReference>
<reference evidence="8" key="1">
    <citation type="journal article" date="2019" name="Int. J. Syst. Evol. Microbiol.">
        <title>The Global Catalogue of Microorganisms (GCM) 10K type strain sequencing project: providing services to taxonomists for standard genome sequencing and annotation.</title>
        <authorList>
            <consortium name="The Broad Institute Genomics Platform"/>
            <consortium name="The Broad Institute Genome Sequencing Center for Infectious Disease"/>
            <person name="Wu L."/>
            <person name="Ma J."/>
        </authorList>
    </citation>
    <scope>NUCLEOTIDE SEQUENCE [LARGE SCALE GENOMIC DNA]</scope>
    <source>
        <strain evidence="8">CECT 8472</strain>
    </source>
</reference>
<dbReference type="PANTHER" id="PTHR30483">
    <property type="entry name" value="LEUCINE-SPECIFIC-BINDING PROTEIN"/>
    <property type="match status" value="1"/>
</dbReference>
<dbReference type="Gene3D" id="3.40.50.2300">
    <property type="match status" value="2"/>
</dbReference>
<dbReference type="EMBL" id="JBHSCW010000007">
    <property type="protein sequence ID" value="MFC4352365.1"/>
    <property type="molecule type" value="Genomic_DNA"/>
</dbReference>
<evidence type="ECO:0000256" key="4">
    <source>
        <dbReference type="SAM" id="MobiDB-lite"/>
    </source>
</evidence>
<keyword evidence="2 5" id="KW-0732">Signal</keyword>
<gene>
    <name evidence="7" type="ORF">ACFOW6_12520</name>
</gene>
<keyword evidence="8" id="KW-1185">Reference proteome</keyword>
<dbReference type="InterPro" id="IPR028081">
    <property type="entry name" value="Leu-bd"/>
</dbReference>
<feature type="compositionally biased region" description="Basic and acidic residues" evidence="4">
    <location>
        <begin position="42"/>
        <end position="51"/>
    </location>
</feature>
<dbReference type="RefSeq" id="WP_382422715.1">
    <property type="nucleotide sequence ID" value="NZ_JBHSCW010000007.1"/>
</dbReference>
<evidence type="ECO:0000259" key="6">
    <source>
        <dbReference type="Pfam" id="PF13458"/>
    </source>
</evidence>
<comment type="caution">
    <text evidence="7">The sequence shown here is derived from an EMBL/GenBank/DDBJ whole genome shotgun (WGS) entry which is preliminary data.</text>
</comment>
<dbReference type="InterPro" id="IPR051010">
    <property type="entry name" value="BCAA_transport"/>
</dbReference>
<feature type="region of interest" description="Disordered" evidence="4">
    <location>
        <begin position="26"/>
        <end position="51"/>
    </location>
</feature>
<accession>A0ABV8UN60</accession>
<sequence length="417" mass="44723">MSLLPTRFLAIFLILGLAACQTQQATQPDSGAQQPEDSAQFGDRDDGLPPAAEDGRIRVALLAPLSGEHRQLGRSLVNAAQMALFRLAGEDFELVVKDAGDTARQAQNAMDEALNENVQLVLGPLFSQSVSAIEPQATRAGVPVLAFSNNREVAAPGIYVMGIGPSNDITRVIEYATEQGRSRIGLLTPRNAFGRAVQQAAQQAASRYGAEITRQASYDPEAVDITSEVRGLAQSASQTSSEQTVTGSAGPGATGFNALLIPAGGREVENIAPLLPYYDINPENVQLLGSRLWENGNLGREQILVGGWFAAPERDNWRTFARQYEDLYGNEPPRVASIAYDTTALAAALARDAEGGDNPVVYDEEVLTSSDGYTGVDGLFRLRPQGEVERGLAVYELRSDGFERLEAAPDSFEPLIN</sequence>
<dbReference type="CDD" id="cd06339">
    <property type="entry name" value="PBP1_YraM_LppC_lipoprotein-like"/>
    <property type="match status" value="1"/>
</dbReference>
<evidence type="ECO:0000313" key="8">
    <source>
        <dbReference type="Proteomes" id="UP001595799"/>
    </source>
</evidence>
<name>A0ABV8UN60_9PROT</name>
<dbReference type="SUPFAM" id="SSF53822">
    <property type="entry name" value="Periplasmic binding protein-like I"/>
    <property type="match status" value="1"/>
</dbReference>
<organism evidence="7 8">
    <name type="scientific">Fodinicurvata halophila</name>
    <dbReference type="NCBI Taxonomy" id="1419723"/>
    <lineage>
        <taxon>Bacteria</taxon>
        <taxon>Pseudomonadati</taxon>
        <taxon>Pseudomonadota</taxon>
        <taxon>Alphaproteobacteria</taxon>
        <taxon>Rhodospirillales</taxon>
        <taxon>Rhodovibrionaceae</taxon>
        <taxon>Fodinicurvata</taxon>
    </lineage>
</organism>